<accession>A0A433Q567</accession>
<name>A0A433Q567_9FUNG</name>
<dbReference type="Proteomes" id="UP000274822">
    <property type="component" value="Unassembled WGS sequence"/>
</dbReference>
<reference evidence="1 2" key="1">
    <citation type="journal article" date="2018" name="New Phytol.">
        <title>Phylogenomics of Endogonaceae and evolution of mycorrhizas within Mucoromycota.</title>
        <authorList>
            <person name="Chang Y."/>
            <person name="Desiro A."/>
            <person name="Na H."/>
            <person name="Sandor L."/>
            <person name="Lipzen A."/>
            <person name="Clum A."/>
            <person name="Barry K."/>
            <person name="Grigoriev I.V."/>
            <person name="Martin F.M."/>
            <person name="Stajich J.E."/>
            <person name="Smith M.E."/>
            <person name="Bonito G."/>
            <person name="Spatafora J.W."/>
        </authorList>
    </citation>
    <scope>NUCLEOTIDE SEQUENCE [LARGE SCALE GENOMIC DNA]</scope>
    <source>
        <strain evidence="1 2">AD002</strain>
    </source>
</reference>
<evidence type="ECO:0000313" key="1">
    <source>
        <dbReference type="EMBL" id="RUS24921.1"/>
    </source>
</evidence>
<evidence type="ECO:0000313" key="2">
    <source>
        <dbReference type="Proteomes" id="UP000274822"/>
    </source>
</evidence>
<comment type="caution">
    <text evidence="1">The sequence shown here is derived from an EMBL/GenBank/DDBJ whole genome shotgun (WGS) entry which is preliminary data.</text>
</comment>
<proteinExistence type="predicted"/>
<keyword evidence="2" id="KW-1185">Reference proteome</keyword>
<organism evidence="1 2">
    <name type="scientific">Jimgerdemannia flammicorona</name>
    <dbReference type="NCBI Taxonomy" id="994334"/>
    <lineage>
        <taxon>Eukaryota</taxon>
        <taxon>Fungi</taxon>
        <taxon>Fungi incertae sedis</taxon>
        <taxon>Mucoromycota</taxon>
        <taxon>Mucoromycotina</taxon>
        <taxon>Endogonomycetes</taxon>
        <taxon>Endogonales</taxon>
        <taxon>Endogonaceae</taxon>
        <taxon>Jimgerdemannia</taxon>
    </lineage>
</organism>
<dbReference type="AlphaFoldDB" id="A0A433Q567"/>
<protein>
    <submittedName>
        <fullName evidence="1">Uncharacterized protein</fullName>
    </submittedName>
</protein>
<sequence>MCVLPCRRVPISCRSARPAGLCQRKPGSQPGKGGYVPVFPSLSEDHHLNFDWGVGSERQN</sequence>
<dbReference type="EMBL" id="RBNJ01014563">
    <property type="protein sequence ID" value="RUS24921.1"/>
    <property type="molecule type" value="Genomic_DNA"/>
</dbReference>
<gene>
    <name evidence="1" type="ORF">BC938DRAFT_472902</name>
</gene>